<name>A0A9N9NY73_9GLOM</name>
<feature type="compositionally biased region" description="Basic and acidic residues" evidence="1">
    <location>
        <begin position="104"/>
        <end position="119"/>
    </location>
</feature>
<evidence type="ECO:0000256" key="1">
    <source>
        <dbReference type="SAM" id="MobiDB-lite"/>
    </source>
</evidence>
<dbReference type="OrthoDB" id="2487255at2759"/>
<protein>
    <submittedName>
        <fullName evidence="2">13715_t:CDS:1</fullName>
    </submittedName>
</protein>
<dbReference type="Proteomes" id="UP000789405">
    <property type="component" value="Unassembled WGS sequence"/>
</dbReference>
<feature type="compositionally biased region" description="Low complexity" evidence="1">
    <location>
        <begin position="57"/>
        <end position="66"/>
    </location>
</feature>
<feature type="compositionally biased region" description="Basic and acidic residues" evidence="1">
    <location>
        <begin position="1"/>
        <end position="22"/>
    </location>
</feature>
<feature type="region of interest" description="Disordered" evidence="1">
    <location>
        <begin position="1"/>
        <end position="126"/>
    </location>
</feature>
<evidence type="ECO:0000313" key="2">
    <source>
        <dbReference type="EMBL" id="CAG8784641.1"/>
    </source>
</evidence>
<feature type="non-terminal residue" evidence="2">
    <location>
        <position position="1"/>
    </location>
</feature>
<organism evidence="2 3">
    <name type="scientific">Dentiscutata erythropus</name>
    <dbReference type="NCBI Taxonomy" id="1348616"/>
    <lineage>
        <taxon>Eukaryota</taxon>
        <taxon>Fungi</taxon>
        <taxon>Fungi incertae sedis</taxon>
        <taxon>Mucoromycota</taxon>
        <taxon>Glomeromycotina</taxon>
        <taxon>Glomeromycetes</taxon>
        <taxon>Diversisporales</taxon>
        <taxon>Gigasporaceae</taxon>
        <taxon>Dentiscutata</taxon>
    </lineage>
</organism>
<evidence type="ECO:0000313" key="3">
    <source>
        <dbReference type="Proteomes" id="UP000789405"/>
    </source>
</evidence>
<proteinExistence type="predicted"/>
<gene>
    <name evidence="2" type="ORF">DERYTH_LOCUS20143</name>
</gene>
<feature type="compositionally biased region" description="Basic and acidic residues" evidence="1">
    <location>
        <begin position="40"/>
        <end position="56"/>
    </location>
</feature>
<dbReference type="AlphaFoldDB" id="A0A9N9NY73"/>
<accession>A0A9N9NY73</accession>
<reference evidence="2" key="1">
    <citation type="submission" date="2021-06" db="EMBL/GenBank/DDBJ databases">
        <authorList>
            <person name="Kallberg Y."/>
            <person name="Tangrot J."/>
            <person name="Rosling A."/>
        </authorList>
    </citation>
    <scope>NUCLEOTIDE SEQUENCE</scope>
    <source>
        <strain evidence="2">MA453B</strain>
    </source>
</reference>
<comment type="caution">
    <text evidence="2">The sequence shown here is derived from an EMBL/GenBank/DDBJ whole genome shotgun (WGS) entry which is preliminary data.</text>
</comment>
<feature type="compositionally biased region" description="Basic and acidic residues" evidence="1">
    <location>
        <begin position="74"/>
        <end position="90"/>
    </location>
</feature>
<sequence length="126" mass="13888">GGNPGSKREVQDQKDNEKREPSRGSSDGSNLYRGGGNPGSKREVQEQKDNEKREPSRGSSSSSNLYRGGGNHGSKREAQDQNDNEKREPSRYGSSGTTGNYRPGKREVQGQVPKHEPKRTAFPIYP</sequence>
<keyword evidence="3" id="KW-1185">Reference proteome</keyword>
<dbReference type="EMBL" id="CAJVPY010023194">
    <property type="protein sequence ID" value="CAG8784641.1"/>
    <property type="molecule type" value="Genomic_DNA"/>
</dbReference>